<dbReference type="PRINTS" id="PR00475">
    <property type="entry name" value="HEXOKINASE"/>
</dbReference>
<evidence type="ECO:0000256" key="2">
    <source>
        <dbReference type="ARBA" id="ARBA00022679"/>
    </source>
</evidence>
<dbReference type="Gene3D" id="3.30.420.40">
    <property type="match status" value="1"/>
</dbReference>
<dbReference type="PANTHER" id="PTHR19443:SF24">
    <property type="entry name" value="PHOSPHOTRANSFERASE"/>
    <property type="match status" value="1"/>
</dbReference>
<evidence type="ECO:0000259" key="7">
    <source>
        <dbReference type="Pfam" id="PF00349"/>
    </source>
</evidence>
<evidence type="ECO:0000256" key="5">
    <source>
        <dbReference type="ARBA" id="ARBA00022840"/>
    </source>
</evidence>
<dbReference type="InterPro" id="IPR022673">
    <property type="entry name" value="Hexokinase_C"/>
</dbReference>
<reference evidence="9 10" key="1">
    <citation type="journal article" date="2016" name="Genome Biol. Evol.">
        <title>Divergent and convergent evolution of fungal pathogenicity.</title>
        <authorList>
            <person name="Shang Y."/>
            <person name="Xiao G."/>
            <person name="Zheng P."/>
            <person name="Cen K."/>
            <person name="Zhan S."/>
            <person name="Wang C."/>
        </authorList>
    </citation>
    <scope>NUCLEOTIDE SEQUENCE [LARGE SCALE GENOMIC DNA]</scope>
    <source>
        <strain evidence="9 10">RCEF 2490</strain>
    </source>
</reference>
<evidence type="ECO:0000313" key="10">
    <source>
        <dbReference type="Proteomes" id="UP000078544"/>
    </source>
</evidence>
<dbReference type="InterPro" id="IPR043129">
    <property type="entry name" value="ATPase_NBD"/>
</dbReference>
<dbReference type="Gene3D" id="3.40.367.20">
    <property type="match status" value="1"/>
</dbReference>
<dbReference type="GO" id="GO:0004340">
    <property type="term" value="F:glucokinase activity"/>
    <property type="evidence" value="ECO:0007669"/>
    <property type="project" value="TreeGrafter"/>
</dbReference>
<dbReference type="GO" id="GO:0005829">
    <property type="term" value="C:cytosol"/>
    <property type="evidence" value="ECO:0007669"/>
    <property type="project" value="TreeGrafter"/>
</dbReference>
<dbReference type="OrthoDB" id="419537at2759"/>
<dbReference type="Pfam" id="PF03727">
    <property type="entry name" value="Hexokinase_2"/>
    <property type="match status" value="1"/>
</dbReference>
<dbReference type="GO" id="GO:0019158">
    <property type="term" value="F:mannokinase activity"/>
    <property type="evidence" value="ECO:0007669"/>
    <property type="project" value="TreeGrafter"/>
</dbReference>
<dbReference type="GO" id="GO:0001678">
    <property type="term" value="P:intracellular glucose homeostasis"/>
    <property type="evidence" value="ECO:0007669"/>
    <property type="project" value="InterPro"/>
</dbReference>
<accession>A0A168D9D7</accession>
<dbReference type="InterPro" id="IPR022672">
    <property type="entry name" value="Hexokinase_N"/>
</dbReference>
<evidence type="ECO:0000313" key="9">
    <source>
        <dbReference type="EMBL" id="KZZ97504.1"/>
    </source>
</evidence>
<name>A0A168D9D7_9HYPO</name>
<dbReference type="EMBL" id="AZGY01000006">
    <property type="protein sequence ID" value="KZZ97504.1"/>
    <property type="molecule type" value="Genomic_DNA"/>
</dbReference>
<gene>
    <name evidence="9" type="ORF">AAL_03468</name>
</gene>
<dbReference type="SUPFAM" id="SSF53067">
    <property type="entry name" value="Actin-like ATPase domain"/>
    <property type="match status" value="2"/>
</dbReference>
<dbReference type="GO" id="GO:0005524">
    <property type="term" value="F:ATP binding"/>
    <property type="evidence" value="ECO:0007669"/>
    <property type="project" value="UniProtKB-UniRule"/>
</dbReference>
<keyword evidence="2 6" id="KW-0808">Transferase</keyword>
<keyword evidence="3 6" id="KW-0547">Nucleotide-binding</keyword>
<protein>
    <recommendedName>
        <fullName evidence="6">Phosphotransferase</fullName>
        <ecNumber evidence="6">2.7.1.-</ecNumber>
    </recommendedName>
</protein>
<dbReference type="STRING" id="1081109.A0A168D9D7"/>
<proteinExistence type="inferred from homology"/>
<dbReference type="GO" id="GO:0005536">
    <property type="term" value="F:D-glucose binding"/>
    <property type="evidence" value="ECO:0007669"/>
    <property type="project" value="InterPro"/>
</dbReference>
<dbReference type="GO" id="GO:0008865">
    <property type="term" value="F:fructokinase activity"/>
    <property type="evidence" value="ECO:0007669"/>
    <property type="project" value="TreeGrafter"/>
</dbReference>
<dbReference type="GO" id="GO:0006006">
    <property type="term" value="P:glucose metabolic process"/>
    <property type="evidence" value="ECO:0007669"/>
    <property type="project" value="TreeGrafter"/>
</dbReference>
<organism evidence="9 10">
    <name type="scientific">Moelleriella libera RCEF 2490</name>
    <dbReference type="NCBI Taxonomy" id="1081109"/>
    <lineage>
        <taxon>Eukaryota</taxon>
        <taxon>Fungi</taxon>
        <taxon>Dikarya</taxon>
        <taxon>Ascomycota</taxon>
        <taxon>Pezizomycotina</taxon>
        <taxon>Sordariomycetes</taxon>
        <taxon>Hypocreomycetidae</taxon>
        <taxon>Hypocreales</taxon>
        <taxon>Clavicipitaceae</taxon>
        <taxon>Moelleriella</taxon>
    </lineage>
</organism>
<dbReference type="GO" id="GO:0006096">
    <property type="term" value="P:glycolytic process"/>
    <property type="evidence" value="ECO:0007669"/>
    <property type="project" value="UniProtKB-UniPathway"/>
</dbReference>
<evidence type="ECO:0000256" key="4">
    <source>
        <dbReference type="ARBA" id="ARBA00022777"/>
    </source>
</evidence>
<comment type="caution">
    <text evidence="9">The sequence shown here is derived from an EMBL/GenBank/DDBJ whole genome shotgun (WGS) entry which is preliminary data.</text>
</comment>
<feature type="domain" description="Hexokinase C-terminal" evidence="8">
    <location>
        <begin position="260"/>
        <end position="528"/>
    </location>
</feature>
<dbReference type="CDD" id="cd24000">
    <property type="entry name" value="ASKHA_NBD_HK"/>
    <property type="match status" value="1"/>
</dbReference>
<keyword evidence="5 6" id="KW-0067">ATP-binding</keyword>
<dbReference type="InterPro" id="IPR001312">
    <property type="entry name" value="Hexokinase"/>
</dbReference>
<dbReference type="Pfam" id="PF00349">
    <property type="entry name" value="Hexokinase_1"/>
    <property type="match status" value="1"/>
</dbReference>
<dbReference type="UniPathway" id="UPA00109">
    <property type="reaction ID" value="UER00180"/>
</dbReference>
<evidence type="ECO:0000259" key="8">
    <source>
        <dbReference type="Pfam" id="PF03727"/>
    </source>
</evidence>
<evidence type="ECO:0000256" key="6">
    <source>
        <dbReference type="RuleBase" id="RU362007"/>
    </source>
</evidence>
<keyword evidence="4 6" id="KW-0418">Kinase</keyword>
<keyword evidence="10" id="KW-1185">Reference proteome</keyword>
<comment type="similarity">
    <text evidence="1 6">Belongs to the hexokinase family.</text>
</comment>
<keyword evidence="6" id="KW-0324">Glycolysis</keyword>
<feature type="domain" description="Hexokinase N-terminal" evidence="7">
    <location>
        <begin position="63"/>
        <end position="253"/>
    </location>
</feature>
<dbReference type="GO" id="GO:0005739">
    <property type="term" value="C:mitochondrion"/>
    <property type="evidence" value="ECO:0007669"/>
    <property type="project" value="TreeGrafter"/>
</dbReference>
<sequence length="531" mass="58498">MTKIQKILLAAIVKSLLRGKSLIQIILAYWVNPLMVKSSKARPSKTLSEFLREAEAALVGPVNGEGLQQLSTALKKQFIERLQKDEQCMLPSYSHQLPLGDERGEYVALDVGGSTLRVAVVALRGREEKIDRQSEIISMHHYRIGKNVKALKGMAFFNWMAQRIADTLAETGHHQHNIRKPLPLACAWSFPIEQTSMGGGKLLPMGKAFLADQGLLGQDLGDIIKRSCKSQGLHVELRAILNDSDACLLSRAYSYTSTRFGLILGTGVNLAAYLPVSSIGKKKFGVRPDGWFDEASHVIVNTELGMFGHGILPLTKWDHALTRKHPRPDFQPLEHLVGGMYLGEIVRLALLEAIETTGLFGGIVPPSLTVGYSLGTDTISMIECDNSSDLGSAIKIFADRHPSSHQPSAADLFAVKAISSFVSARSSALVAMCVYTLWDLRLDFERQYMKLLPVSSPERKRIEADLRLQKTTVAFNGSVIENYPGYLDRCQQYIDELIRSKSLSEPRRIDLVPAKESSLMGAAVALACSAR</sequence>
<evidence type="ECO:0000256" key="1">
    <source>
        <dbReference type="ARBA" id="ARBA00009225"/>
    </source>
</evidence>
<dbReference type="FunFam" id="3.40.367.20:FF:000011">
    <property type="entry name" value="Phosphotransferase"/>
    <property type="match status" value="1"/>
</dbReference>
<dbReference type="PROSITE" id="PS51748">
    <property type="entry name" value="HEXOKINASE_2"/>
    <property type="match status" value="1"/>
</dbReference>
<dbReference type="EC" id="2.7.1.-" evidence="6"/>
<dbReference type="PANTHER" id="PTHR19443">
    <property type="entry name" value="HEXOKINASE"/>
    <property type="match status" value="1"/>
</dbReference>
<dbReference type="AlphaFoldDB" id="A0A168D9D7"/>
<dbReference type="Proteomes" id="UP000078544">
    <property type="component" value="Unassembled WGS sequence"/>
</dbReference>
<dbReference type="GO" id="GO:0006013">
    <property type="term" value="P:mannose metabolic process"/>
    <property type="evidence" value="ECO:0007669"/>
    <property type="project" value="TreeGrafter"/>
</dbReference>
<evidence type="ECO:0000256" key="3">
    <source>
        <dbReference type="ARBA" id="ARBA00022741"/>
    </source>
</evidence>